<dbReference type="Pfam" id="PF13561">
    <property type="entry name" value="adh_short_C2"/>
    <property type="match status" value="1"/>
</dbReference>
<dbReference type="Gene3D" id="3.40.50.720">
    <property type="entry name" value="NAD(P)-binding Rossmann-like Domain"/>
    <property type="match status" value="1"/>
</dbReference>
<sequence length="260" mass="27647">MDLNGPAIVTGAAGGIGRAIALIFAKFHCPCLTLVDLNSEGLEETKRIIHAAFPLVSIVLIARDLTEGDAPDEIVRQAVDVFKTLSYLVNCAGFPGPFGTSQSTDVDVFDKVQEMNVRATWRLQKAGVRQMLSQEPASGQRGSIVNVGSLVSHVGMRSLSSYVTSKHAILGLTRADAIDFAPQGIRVNCIAPGIIKTNLGHDTNSEEDTEQYLQELIGKIPMGRAGNVEEVANCVAFLCSSMASYVTGTSFVVDGGFTAE</sequence>
<organism evidence="2 3">
    <name type="scientific">Bionectria ochroleuca</name>
    <name type="common">Gliocladium roseum</name>
    <dbReference type="NCBI Taxonomy" id="29856"/>
    <lineage>
        <taxon>Eukaryota</taxon>
        <taxon>Fungi</taxon>
        <taxon>Dikarya</taxon>
        <taxon>Ascomycota</taxon>
        <taxon>Pezizomycotina</taxon>
        <taxon>Sordariomycetes</taxon>
        <taxon>Hypocreomycetidae</taxon>
        <taxon>Hypocreales</taxon>
        <taxon>Bionectriaceae</taxon>
        <taxon>Clonostachys</taxon>
    </lineage>
</organism>
<evidence type="ECO:0000256" key="1">
    <source>
        <dbReference type="ARBA" id="ARBA00006484"/>
    </source>
</evidence>
<name>A0ABY6U431_BIOOC</name>
<comment type="similarity">
    <text evidence="1">Belongs to the short-chain dehydrogenases/reductases (SDR) family.</text>
</comment>
<dbReference type="PANTHER" id="PTHR42760">
    <property type="entry name" value="SHORT-CHAIN DEHYDROGENASES/REDUCTASES FAMILY MEMBER"/>
    <property type="match status" value="1"/>
</dbReference>
<dbReference type="PRINTS" id="PR00081">
    <property type="entry name" value="GDHRDH"/>
</dbReference>
<gene>
    <name evidence="2" type="ORF">CLO192961_LOCUS174695</name>
</gene>
<dbReference type="Proteomes" id="UP000766486">
    <property type="component" value="Unassembled WGS sequence"/>
</dbReference>
<accession>A0ABY6U431</accession>
<evidence type="ECO:0008006" key="4">
    <source>
        <dbReference type="Google" id="ProtNLM"/>
    </source>
</evidence>
<protein>
    <recommendedName>
        <fullName evidence="4">Oxidoreductase</fullName>
    </recommendedName>
</protein>
<keyword evidence="3" id="KW-1185">Reference proteome</keyword>
<evidence type="ECO:0000313" key="2">
    <source>
        <dbReference type="EMBL" id="VUC25706.1"/>
    </source>
</evidence>
<dbReference type="PRINTS" id="PR00080">
    <property type="entry name" value="SDRFAMILY"/>
</dbReference>
<proteinExistence type="inferred from homology"/>
<dbReference type="EMBL" id="CABFNS010000739">
    <property type="protein sequence ID" value="VUC25706.1"/>
    <property type="molecule type" value="Genomic_DNA"/>
</dbReference>
<dbReference type="InterPro" id="IPR002347">
    <property type="entry name" value="SDR_fam"/>
</dbReference>
<reference evidence="2 3" key="1">
    <citation type="submission" date="2019-06" db="EMBL/GenBank/DDBJ databases">
        <authorList>
            <person name="Broberg M."/>
        </authorList>
    </citation>
    <scope>NUCLEOTIDE SEQUENCE [LARGE SCALE GENOMIC DNA]</scope>
</reference>
<dbReference type="SUPFAM" id="SSF51735">
    <property type="entry name" value="NAD(P)-binding Rossmann-fold domains"/>
    <property type="match status" value="1"/>
</dbReference>
<comment type="caution">
    <text evidence="2">The sequence shown here is derived from an EMBL/GenBank/DDBJ whole genome shotgun (WGS) entry which is preliminary data.</text>
</comment>
<dbReference type="InterPro" id="IPR036291">
    <property type="entry name" value="NAD(P)-bd_dom_sf"/>
</dbReference>
<evidence type="ECO:0000313" key="3">
    <source>
        <dbReference type="Proteomes" id="UP000766486"/>
    </source>
</evidence>